<evidence type="ECO:0000313" key="2">
    <source>
        <dbReference type="Proteomes" id="UP000243478"/>
    </source>
</evidence>
<reference evidence="1 2" key="1">
    <citation type="submission" date="2015-03" db="EMBL/GenBank/DDBJ databases">
        <title>Draft genome of Stenotrophomonas maltophila isolated from urine specimen.</title>
        <authorList>
            <person name="Murugan N."/>
            <person name="Malathi J."/>
            <person name="Umashankar V."/>
            <person name="Madhavan H."/>
        </authorList>
    </citation>
    <scope>NUCLEOTIDE SEQUENCE [LARGE SCALE GENOMIC DNA]</scope>
    <source>
        <strain evidence="1 2">JMNMN1</strain>
    </source>
</reference>
<protein>
    <submittedName>
        <fullName evidence="1">Uncharacterized protein</fullName>
    </submittedName>
</protein>
<dbReference type="AlphaFoldDB" id="A0A0F5ZQC7"/>
<sequence>MASLLPARMLPAATLVIFTAPVPVPVSVTLLSTLPLASTSYFTASLSISPVWSATLASELLTASKAVPTSL</sequence>
<dbReference type="EMBL" id="JZRZ01000019">
    <property type="protein sequence ID" value="KKD57165.1"/>
    <property type="molecule type" value="Genomic_DNA"/>
</dbReference>
<accession>A0A0F5ZQC7</accession>
<organism evidence="1 2">
    <name type="scientific">Stenotrophomonas maltophilia</name>
    <name type="common">Pseudomonas maltophilia</name>
    <name type="synonym">Xanthomonas maltophilia</name>
    <dbReference type="NCBI Taxonomy" id="40324"/>
    <lineage>
        <taxon>Bacteria</taxon>
        <taxon>Pseudomonadati</taxon>
        <taxon>Pseudomonadota</taxon>
        <taxon>Gammaproteobacteria</taxon>
        <taxon>Lysobacterales</taxon>
        <taxon>Lysobacteraceae</taxon>
        <taxon>Stenotrophomonas</taxon>
        <taxon>Stenotrophomonas maltophilia group</taxon>
    </lineage>
</organism>
<dbReference type="Proteomes" id="UP000243478">
    <property type="component" value="Unassembled WGS sequence"/>
</dbReference>
<proteinExistence type="predicted"/>
<comment type="caution">
    <text evidence="1">The sequence shown here is derived from an EMBL/GenBank/DDBJ whole genome shotgun (WGS) entry which is preliminary data.</text>
</comment>
<gene>
    <name evidence="1" type="ORF">VM57_11800</name>
</gene>
<evidence type="ECO:0000313" key="1">
    <source>
        <dbReference type="EMBL" id="KKD57165.1"/>
    </source>
</evidence>
<name>A0A0F5ZQC7_STEMA</name>